<reference evidence="2" key="1">
    <citation type="journal article" date="2019" name="Int. J. Syst. Evol. Microbiol.">
        <title>The Global Catalogue of Microorganisms (GCM) 10K type strain sequencing project: providing services to taxonomists for standard genome sequencing and annotation.</title>
        <authorList>
            <consortium name="The Broad Institute Genomics Platform"/>
            <consortium name="The Broad Institute Genome Sequencing Center for Infectious Disease"/>
            <person name="Wu L."/>
            <person name="Ma J."/>
        </authorList>
    </citation>
    <scope>NUCLEOTIDE SEQUENCE [LARGE SCALE GENOMIC DNA]</scope>
    <source>
        <strain evidence="2">KCTC 42953</strain>
    </source>
</reference>
<evidence type="ECO:0000313" key="1">
    <source>
        <dbReference type="EMBL" id="MFC3195861.1"/>
    </source>
</evidence>
<dbReference type="EMBL" id="JBHRTS010000010">
    <property type="protein sequence ID" value="MFC3195861.1"/>
    <property type="molecule type" value="Genomic_DNA"/>
</dbReference>
<keyword evidence="2" id="KW-1185">Reference proteome</keyword>
<organism evidence="1 2">
    <name type="scientific">Marinicella sediminis</name>
    <dbReference type="NCBI Taxonomy" id="1792834"/>
    <lineage>
        <taxon>Bacteria</taxon>
        <taxon>Pseudomonadati</taxon>
        <taxon>Pseudomonadota</taxon>
        <taxon>Gammaproteobacteria</taxon>
        <taxon>Lysobacterales</taxon>
        <taxon>Marinicellaceae</taxon>
        <taxon>Marinicella</taxon>
    </lineage>
</organism>
<accession>A0ABV7JIH3</accession>
<sequence>MQGITDHTQHQINHHDQLLKRAVEEHSLQLAEFTHRSHLSLAYVYLVEQGFDQGYHSMTETLRLFLKAKGVDPTKFHVTLTWAWMKAVWHFMQQSEPMSSAGEFLAANPVLLNKDVLLSHYSHDWLFSERARTKRVRPDLNPFPDN</sequence>
<comment type="caution">
    <text evidence="1">The sequence shown here is derived from an EMBL/GenBank/DDBJ whole genome shotgun (WGS) entry which is preliminary data.</text>
</comment>
<name>A0ABV7JIH3_9GAMM</name>
<dbReference type="Proteomes" id="UP001595533">
    <property type="component" value="Unassembled WGS sequence"/>
</dbReference>
<proteinExistence type="predicted"/>
<gene>
    <name evidence="1" type="ORF">ACFODZ_16525</name>
</gene>
<dbReference type="RefSeq" id="WP_077412953.1">
    <property type="nucleotide sequence ID" value="NZ_JBHRTS010000010.1"/>
</dbReference>
<evidence type="ECO:0000313" key="2">
    <source>
        <dbReference type="Proteomes" id="UP001595533"/>
    </source>
</evidence>
<protein>
    <submittedName>
        <fullName evidence="1">Uncharacterized protein</fullName>
    </submittedName>
</protein>